<dbReference type="Gene3D" id="3.30.70.2890">
    <property type="entry name" value="XS domain"/>
    <property type="match status" value="1"/>
</dbReference>
<feature type="region of interest" description="Disordered" evidence="1">
    <location>
        <begin position="200"/>
        <end position="220"/>
    </location>
</feature>
<sequence length="1014" mass="117187">MRNLEKRQTENLIKYSQEINRGFLYFQQKRKSRKPGDYTARSPSAKTRNQHRTEVRHESHPAPRRNAVDRSPRVHRRRSLSPRSKVEGTRKVVHGEGRSSSTERRDSSWHLGSGRTEKVRSGSPQYVQERKKPHFDEGVVHRKYKQVEEFVDGKSNRLKRGYEYDHHAASSRVSKEKDYRDNRVMGISVPMEDGMIRESFRGPRDLVPNSNYRDTGSHMQSMSRNMDIGHFEDEERQFRENIPSDKIPVRRFYEEGEKPMLHSRYVPYTRMSAPHSKDLESAPRFKDFAGSSSGFSRGEFPGSYREGMPLAASDEYPRSSIKLAELTDFNTYRERSIMDIRDHEAGKRIMTSYPQGAYNPKRASHDHYFYSKSQGIVDDNHAYPSDDVHRMMSPPSPLNYEHAQTDFESRDFSRMSMHPVRDSTDHTDGSCINVRRSTVFDHPTIQKQAPIENPDTSRIQNTSKHNVEYLGSAYARVDFGEGELQDNRRSHSGVKQDHQVHHSRPNYGFGRDAGPQFQKEILHDPPMPIYDMEMQRLAAKRQRMREELASYEPPDKAFYRNYVMEEEINRHDRKYIVEEDINRHGTRNIVSNKRNAPQEFEELYESGEEWVDEDTGALHVSRTRRIDQGTYRNSKRTYDRDNFGDSASEDWLYSQDSSVHAQRDSIRDYKPGTKYMKVHSRSGPLSWYNSNQTDKKSGGHRQHRIWKRNDDYGNDANINDADQPEDWVNLGEAEPREGSEEFKQLVDEAFLLFSKRLNLNPAVRRRYKEQGKAGSLFCIVCGKSSSKEFMAAQNLVQHAFMSHKIGLRAQHLGLHKAICVLMGWNSSVPCDAITCAPEILPDEEAFAQKEDLMLWPPLVVIHNISMSNNNPEHQKVIPIEGVEAFLRGKGIAGGKIKVCLGKPADQSVMLVKFLGTFTGLGNAEKLHKYFEEKKHGREEFEHNTSNSSNNSNSLEEETQGGQLEEHLLYGYLGIAEDLDRLDFNTKKWILVKSKKEIQELANAPVKTDDKSLNK</sequence>
<dbReference type="PANTHER" id="PTHR46619">
    <property type="entry name" value="RNA RECOGNITION MOTIF XS DOMAIN PROTEIN-RELATED"/>
    <property type="match status" value="1"/>
</dbReference>
<evidence type="ECO:0000313" key="3">
    <source>
        <dbReference type="EMBL" id="KAJ6311401.1"/>
    </source>
</evidence>
<dbReference type="Pfam" id="PF03468">
    <property type="entry name" value="XS"/>
    <property type="match status" value="1"/>
</dbReference>
<feature type="region of interest" description="Disordered" evidence="1">
    <location>
        <begin position="485"/>
        <end position="510"/>
    </location>
</feature>
<feature type="compositionally biased region" description="Basic and acidic residues" evidence="1">
    <location>
        <begin position="51"/>
        <end position="72"/>
    </location>
</feature>
<dbReference type="InterPro" id="IPR038588">
    <property type="entry name" value="XS_domain_sf"/>
</dbReference>
<keyword evidence="4" id="KW-1185">Reference proteome</keyword>
<feature type="region of interest" description="Disordered" evidence="1">
    <location>
        <begin position="936"/>
        <end position="959"/>
    </location>
</feature>
<organism evidence="3 4">
    <name type="scientific">Salix suchowensis</name>
    <dbReference type="NCBI Taxonomy" id="1278906"/>
    <lineage>
        <taxon>Eukaryota</taxon>
        <taxon>Viridiplantae</taxon>
        <taxon>Streptophyta</taxon>
        <taxon>Embryophyta</taxon>
        <taxon>Tracheophyta</taxon>
        <taxon>Spermatophyta</taxon>
        <taxon>Magnoliopsida</taxon>
        <taxon>eudicotyledons</taxon>
        <taxon>Gunneridae</taxon>
        <taxon>Pentapetalae</taxon>
        <taxon>rosids</taxon>
        <taxon>fabids</taxon>
        <taxon>Malpighiales</taxon>
        <taxon>Salicaceae</taxon>
        <taxon>Saliceae</taxon>
        <taxon>Salix</taxon>
    </lineage>
</organism>
<dbReference type="Proteomes" id="UP001141253">
    <property type="component" value="Chromosome 10"/>
</dbReference>
<evidence type="ECO:0000259" key="2">
    <source>
        <dbReference type="Pfam" id="PF03468"/>
    </source>
</evidence>
<feature type="compositionally biased region" description="Polar residues" evidence="1">
    <location>
        <begin position="208"/>
        <end position="220"/>
    </location>
</feature>
<feature type="compositionally biased region" description="Basic and acidic residues" evidence="1">
    <location>
        <begin position="84"/>
        <end position="108"/>
    </location>
</feature>
<evidence type="ECO:0000313" key="4">
    <source>
        <dbReference type="Proteomes" id="UP001141253"/>
    </source>
</evidence>
<dbReference type="InterPro" id="IPR005380">
    <property type="entry name" value="XS_domain"/>
</dbReference>
<name>A0ABQ8ZTA7_9ROSI</name>
<dbReference type="EMBL" id="JAPFFI010000024">
    <property type="protein sequence ID" value="KAJ6311401.1"/>
    <property type="molecule type" value="Genomic_DNA"/>
</dbReference>
<feature type="region of interest" description="Disordered" evidence="1">
    <location>
        <begin position="683"/>
        <end position="726"/>
    </location>
</feature>
<comment type="caution">
    <text evidence="3">The sequence shown here is derived from an EMBL/GenBank/DDBJ whole genome shotgun (WGS) entry which is preliminary data.</text>
</comment>
<feature type="region of interest" description="Disordered" evidence="1">
    <location>
        <begin position="26"/>
        <end position="131"/>
    </location>
</feature>
<feature type="compositionally biased region" description="Basic and acidic residues" evidence="1">
    <location>
        <begin position="485"/>
        <end position="500"/>
    </location>
</feature>
<feature type="domain" description="XS" evidence="2">
    <location>
        <begin position="850"/>
        <end position="979"/>
    </location>
</feature>
<proteinExistence type="predicted"/>
<gene>
    <name evidence="3" type="ORF">OIU77_013212</name>
</gene>
<reference evidence="3" key="2">
    <citation type="journal article" date="2023" name="Int. J. Mol. Sci.">
        <title>De Novo Assembly and Annotation of 11 Diverse Shrub Willow (Salix) Genomes Reveals Novel Gene Organization in Sex-Linked Regions.</title>
        <authorList>
            <person name="Hyden B."/>
            <person name="Feng K."/>
            <person name="Yates T.B."/>
            <person name="Jawdy S."/>
            <person name="Cereghino C."/>
            <person name="Smart L.B."/>
            <person name="Muchero W."/>
        </authorList>
    </citation>
    <scope>NUCLEOTIDE SEQUENCE</scope>
    <source>
        <tissue evidence="3">Shoot tip</tissue>
    </source>
</reference>
<feature type="compositionally biased region" description="Low complexity" evidence="1">
    <location>
        <begin position="943"/>
        <end position="953"/>
    </location>
</feature>
<reference evidence="3" key="1">
    <citation type="submission" date="2022-10" db="EMBL/GenBank/DDBJ databases">
        <authorList>
            <person name="Hyden B.L."/>
            <person name="Feng K."/>
            <person name="Yates T."/>
            <person name="Jawdy S."/>
            <person name="Smart L.B."/>
            <person name="Muchero W."/>
        </authorList>
    </citation>
    <scope>NUCLEOTIDE SEQUENCE</scope>
    <source>
        <tissue evidence="3">Shoot tip</tissue>
    </source>
</reference>
<dbReference type="PANTHER" id="PTHR46619:SF4">
    <property type="entry name" value="XS DOMAIN-CONTAINING PROTEIN-RELATED"/>
    <property type="match status" value="1"/>
</dbReference>
<protein>
    <recommendedName>
        <fullName evidence="2">XS domain-containing protein</fullName>
    </recommendedName>
</protein>
<accession>A0ABQ8ZTA7</accession>
<evidence type="ECO:0000256" key="1">
    <source>
        <dbReference type="SAM" id="MobiDB-lite"/>
    </source>
</evidence>